<dbReference type="OrthoDB" id="9815900at2"/>
<comment type="caution">
    <text evidence="5">The sequence shown here is derived from an EMBL/GenBank/DDBJ whole genome shotgun (WGS) entry which is preliminary data.</text>
</comment>
<gene>
    <name evidence="5" type="ORF">EZ242_06980</name>
</gene>
<dbReference type="CDD" id="cd05804">
    <property type="entry name" value="StaR_like"/>
    <property type="match status" value="1"/>
</dbReference>
<dbReference type="EMBL" id="SMLL01000003">
    <property type="protein sequence ID" value="TFZ01129.1"/>
    <property type="molecule type" value="Genomic_DNA"/>
</dbReference>
<comment type="similarity">
    <text evidence="1">Belongs to the TTC38 family.</text>
</comment>
<proteinExistence type="inferred from homology"/>
<accession>A0A4Z0BSZ9</accession>
<evidence type="ECO:0000313" key="5">
    <source>
        <dbReference type="EMBL" id="TFZ01129.1"/>
    </source>
</evidence>
<evidence type="ECO:0000256" key="1">
    <source>
        <dbReference type="ARBA" id="ARBA00005857"/>
    </source>
</evidence>
<organism evidence="5 6">
    <name type="scientific">Ramlibacter rhizophilus</name>
    <dbReference type="NCBI Taxonomy" id="1781167"/>
    <lineage>
        <taxon>Bacteria</taxon>
        <taxon>Pseudomonadati</taxon>
        <taxon>Pseudomonadota</taxon>
        <taxon>Betaproteobacteria</taxon>
        <taxon>Burkholderiales</taxon>
        <taxon>Comamonadaceae</taxon>
        <taxon>Ramlibacter</taxon>
    </lineage>
</organism>
<dbReference type="Gene3D" id="1.25.40.10">
    <property type="entry name" value="Tetratricopeptide repeat domain"/>
    <property type="match status" value="1"/>
</dbReference>
<evidence type="ECO:0000256" key="2">
    <source>
        <dbReference type="ARBA" id="ARBA00019992"/>
    </source>
</evidence>
<evidence type="ECO:0000313" key="6">
    <source>
        <dbReference type="Proteomes" id="UP000297564"/>
    </source>
</evidence>
<keyword evidence="6" id="KW-1185">Reference proteome</keyword>
<evidence type="ECO:0000256" key="3">
    <source>
        <dbReference type="ARBA" id="ARBA00022737"/>
    </source>
</evidence>
<dbReference type="InterPro" id="IPR011990">
    <property type="entry name" value="TPR-like_helical_dom_sf"/>
</dbReference>
<dbReference type="PANTHER" id="PTHR16263">
    <property type="entry name" value="TETRATRICOPEPTIDE REPEAT PROTEIN 38"/>
    <property type="match status" value="1"/>
</dbReference>
<evidence type="ECO:0000256" key="4">
    <source>
        <dbReference type="ARBA" id="ARBA00022803"/>
    </source>
</evidence>
<dbReference type="SUPFAM" id="SSF48452">
    <property type="entry name" value="TPR-like"/>
    <property type="match status" value="1"/>
</dbReference>
<dbReference type="Proteomes" id="UP000297564">
    <property type="component" value="Unassembled WGS sequence"/>
</dbReference>
<reference evidence="5 6" key="1">
    <citation type="submission" date="2019-03" db="EMBL/GenBank/DDBJ databases">
        <title>Ramlibacter rhizophilus CCTCC AB2015357, whole genome shotgun sequence.</title>
        <authorList>
            <person name="Zhang X."/>
            <person name="Feng G."/>
            <person name="Zhu H."/>
        </authorList>
    </citation>
    <scope>NUCLEOTIDE SEQUENCE [LARGE SCALE GENOMIC DNA]</scope>
    <source>
        <strain evidence="5 6">CCTCC AB2015357</strain>
    </source>
</reference>
<protein>
    <recommendedName>
        <fullName evidence="2">Tetratricopeptide repeat protein 38</fullName>
    </recommendedName>
</protein>
<sequence>MPAARSDSLGNPLTGCDSDAALAAVNDFVEGFIACESRAVHVLACAQEDESPLVQAYAAAVHMFAETPEAPHHAQPFLARAQAGAQQATDREQRFIAAVAAWVAGDTRRAADLHEEQARLHPRDLASVKLGQYHRFNAGDAPGLLRLALHAAPACADVPFLHGMLAFGWEQCHALEQAEAAARRAIALRRKEPWAHHALAHVLLTQGRIAEGHAFLAEMSETWVGLNSFMVTHNFWHQALFALELDRPEEVLALYDRQVWAHEKGYSQDQVNAVSLLARLELAGWDVGPRWHELGEFLAPRTADQVLPFLDLHYLYGLARAGRTEAEVLLRHLERHAQAEGGVWMQVALPAARGLLAHAQGRFPEAAEALGGALPRLTAIGGSHAQRDLFEQLHLDALRRAGALSGAQHLLQQRLRATPESLRLRRQARALYECLGLAAVAPVFGA</sequence>
<dbReference type="PANTHER" id="PTHR16263:SF4">
    <property type="entry name" value="TETRATRICOPEPTIDE REPEAT PROTEIN 38"/>
    <property type="match status" value="1"/>
</dbReference>
<dbReference type="InterPro" id="IPR033891">
    <property type="entry name" value="TTC38"/>
</dbReference>
<keyword evidence="4" id="KW-0802">TPR repeat</keyword>
<name>A0A4Z0BSZ9_9BURK</name>
<keyword evidence="3" id="KW-0677">Repeat</keyword>
<dbReference type="RefSeq" id="WP_135284427.1">
    <property type="nucleotide sequence ID" value="NZ_SMLL01000003.1"/>
</dbReference>
<dbReference type="AlphaFoldDB" id="A0A4Z0BSZ9"/>